<dbReference type="Proteomes" id="UP000838412">
    <property type="component" value="Chromosome 15"/>
</dbReference>
<evidence type="ECO:0000256" key="10">
    <source>
        <dbReference type="ARBA" id="ARBA00023173"/>
    </source>
</evidence>
<feature type="transmembrane region" description="Helical" evidence="13">
    <location>
        <begin position="243"/>
        <end position="262"/>
    </location>
</feature>
<keyword evidence="12 13" id="KW-0407">Ion channel</keyword>
<keyword evidence="11" id="KW-0868">Chloride</keyword>
<dbReference type="OrthoDB" id="8890589at2759"/>
<keyword evidence="4" id="KW-1003">Cell membrane</keyword>
<dbReference type="FunFam" id="1.20.58.390:FF:000193">
    <property type="entry name" value="Predicted protein"/>
    <property type="match status" value="1"/>
</dbReference>
<evidence type="ECO:0000256" key="6">
    <source>
        <dbReference type="ARBA" id="ARBA00022729"/>
    </source>
</evidence>
<keyword evidence="18" id="KW-1185">Reference proteome</keyword>
<dbReference type="GO" id="GO:0034707">
    <property type="term" value="C:chloride channel complex"/>
    <property type="evidence" value="ECO:0007669"/>
    <property type="project" value="UniProtKB-KW"/>
</dbReference>
<feature type="domain" description="Neurotransmitter-gated ion-channel ligand-binding" evidence="15">
    <location>
        <begin position="41"/>
        <end position="238"/>
    </location>
</feature>
<dbReference type="Gene3D" id="1.20.58.390">
    <property type="entry name" value="Neurotransmitter-gated ion-channel transmembrane domain"/>
    <property type="match status" value="2"/>
</dbReference>
<dbReference type="CDD" id="cd19049">
    <property type="entry name" value="LGIC_TM_anion"/>
    <property type="match status" value="1"/>
</dbReference>
<feature type="transmembrane region" description="Helical" evidence="13">
    <location>
        <begin position="612"/>
        <end position="631"/>
    </location>
</feature>
<dbReference type="InterPro" id="IPR018000">
    <property type="entry name" value="Neurotransmitter_ion_chnl_CS"/>
</dbReference>
<feature type="compositionally biased region" description="Polar residues" evidence="14">
    <location>
        <begin position="492"/>
        <end position="509"/>
    </location>
</feature>
<dbReference type="InterPro" id="IPR006028">
    <property type="entry name" value="GABAA/Glycine_rcpt"/>
</dbReference>
<evidence type="ECO:0000256" key="14">
    <source>
        <dbReference type="SAM" id="MobiDB-lite"/>
    </source>
</evidence>
<dbReference type="AlphaFoldDB" id="A0A8J9Z2M6"/>
<name>A0A8J9Z2M6_BRALA</name>
<protein>
    <submittedName>
        <fullName evidence="17">GABRB1 protein</fullName>
    </submittedName>
</protein>
<dbReference type="CDD" id="cd18990">
    <property type="entry name" value="LGIC_ECD_GABAAR"/>
    <property type="match status" value="1"/>
</dbReference>
<evidence type="ECO:0000313" key="17">
    <source>
        <dbReference type="EMBL" id="CAH1246523.1"/>
    </source>
</evidence>
<dbReference type="InterPro" id="IPR006201">
    <property type="entry name" value="Neur_channel"/>
</dbReference>
<dbReference type="InterPro" id="IPR006029">
    <property type="entry name" value="Neurotrans-gated_channel_TM"/>
</dbReference>
<feature type="domain" description="Neurotransmitter-gated ion-channel transmembrane" evidence="16">
    <location>
        <begin position="247"/>
        <end position="348"/>
    </location>
</feature>
<dbReference type="GO" id="GO:0004888">
    <property type="term" value="F:transmembrane signaling receptor activity"/>
    <property type="evidence" value="ECO:0007669"/>
    <property type="project" value="InterPro"/>
</dbReference>
<dbReference type="SUPFAM" id="SSF90112">
    <property type="entry name" value="Neurotransmitter-gated ion-channel transmembrane pore"/>
    <property type="match status" value="1"/>
</dbReference>
<evidence type="ECO:0000256" key="11">
    <source>
        <dbReference type="ARBA" id="ARBA00023214"/>
    </source>
</evidence>
<dbReference type="PRINTS" id="PR00253">
    <property type="entry name" value="GABAARECEPTR"/>
</dbReference>
<feature type="transmembrane region" description="Helical" evidence="13">
    <location>
        <begin position="269"/>
        <end position="290"/>
    </location>
</feature>
<evidence type="ECO:0000256" key="13">
    <source>
        <dbReference type="RuleBase" id="RU000687"/>
    </source>
</evidence>
<comment type="subcellular location">
    <subcellularLocation>
        <location evidence="2">Cell membrane</location>
    </subcellularLocation>
    <subcellularLocation>
        <location evidence="1">Membrane</location>
        <topology evidence="1">Multi-pass membrane protein</topology>
    </subcellularLocation>
</comment>
<keyword evidence="8 13" id="KW-0406">Ion transport</keyword>
<dbReference type="Pfam" id="PF02931">
    <property type="entry name" value="Neur_chan_LBD"/>
    <property type="match status" value="1"/>
</dbReference>
<feature type="region of interest" description="Disordered" evidence="14">
    <location>
        <begin position="475"/>
        <end position="530"/>
    </location>
</feature>
<evidence type="ECO:0000256" key="5">
    <source>
        <dbReference type="ARBA" id="ARBA00022692"/>
    </source>
</evidence>
<dbReference type="GO" id="GO:0005254">
    <property type="term" value="F:chloride channel activity"/>
    <property type="evidence" value="ECO:0007669"/>
    <property type="project" value="UniProtKB-KW"/>
</dbReference>
<evidence type="ECO:0000256" key="12">
    <source>
        <dbReference type="ARBA" id="ARBA00023303"/>
    </source>
</evidence>
<feature type="region of interest" description="Disordered" evidence="14">
    <location>
        <begin position="545"/>
        <end position="578"/>
    </location>
</feature>
<dbReference type="GO" id="GO:0005230">
    <property type="term" value="F:extracellular ligand-gated monoatomic ion channel activity"/>
    <property type="evidence" value="ECO:0007669"/>
    <property type="project" value="InterPro"/>
</dbReference>
<evidence type="ECO:0000259" key="15">
    <source>
        <dbReference type="Pfam" id="PF02931"/>
    </source>
</evidence>
<dbReference type="NCBIfam" id="TIGR00860">
    <property type="entry name" value="LIC"/>
    <property type="match status" value="1"/>
</dbReference>
<dbReference type="EMBL" id="OV696700">
    <property type="protein sequence ID" value="CAH1246523.1"/>
    <property type="molecule type" value="Genomic_DNA"/>
</dbReference>
<sequence length="636" mass="73078">MNTATNVLFIAVLLARGCARKLRYAEESNYTEFHEAPYYFIFKNYDNRLRPNFAGTPVSVGVAIDVSSIDSISDQDMDYTMTMDLSQSWHDDRLSFSGEAESYDLADDFLSKVWVPDTYFVNGKQSYFHEITVKNRAMTIFSNGMIEYNLRLTTVASCMMNMMNYPMDVQNCSLVLESYGYTLKDIRLYWRRGRESITGLAGIQLPTFAIVDFQTSSGASQLDTGAFARVVLNFQMHRDVGQVIFLIYVPCMLLVSLSWVAFWIDYKVVVGRVVLGMETFLALLTFITGVRKGLPKVAYIHTVDIYHLVCMVFVCATLIQYAVVNFKYYRPKRKTAKSRWRSAMARREQCCKTGRHMDKAGIIELLKMSSLMLNRKLAKNVKHSFAKIRRSHTAPCLSSFVRDQTTSPKQVLDLHLKKSPTGPLYFTDGESAESNNVIGTGGMIRDSRLLSNRYHCGSISDSEPRMLLRRRWRRHRTDSENTSDEEVKRKSTSSMSFKTDTAGNSPTVQRHSRYRHRSNSDTTTEGAKQRHEGILIPTFARFTSDGDIQAFPPVSDKKENEEQSSREKKNRPRTHAQNGTVHNLLVEWENEAVRTTYIHTEKRHRKVNAIDYHCRIIFPLLFVIFNLAYWLRISTS</sequence>
<keyword evidence="10" id="KW-0869">Chloride channel</keyword>
<dbReference type="InterPro" id="IPR036734">
    <property type="entry name" value="Neur_chan_lig-bd_sf"/>
</dbReference>
<dbReference type="FunFam" id="2.70.170.10:FF:000107">
    <property type="entry name" value="Uncharacterized protein"/>
    <property type="match status" value="1"/>
</dbReference>
<evidence type="ECO:0000256" key="9">
    <source>
        <dbReference type="ARBA" id="ARBA00023136"/>
    </source>
</evidence>
<keyword evidence="7 13" id="KW-1133">Transmembrane helix</keyword>
<evidence type="ECO:0000313" key="18">
    <source>
        <dbReference type="Proteomes" id="UP000838412"/>
    </source>
</evidence>
<evidence type="ECO:0000256" key="2">
    <source>
        <dbReference type="ARBA" id="ARBA00004236"/>
    </source>
</evidence>
<proteinExistence type="inferred from homology"/>
<feature type="chain" id="PRO_5035486833" evidence="13">
    <location>
        <begin position="20"/>
        <end position="636"/>
    </location>
</feature>
<dbReference type="SUPFAM" id="SSF63712">
    <property type="entry name" value="Nicotinic receptor ligand binding domain-like"/>
    <property type="match status" value="1"/>
</dbReference>
<dbReference type="Gene3D" id="2.70.170.10">
    <property type="entry name" value="Neurotransmitter-gated ion-channel ligand-binding domain"/>
    <property type="match status" value="1"/>
</dbReference>
<keyword evidence="9 13" id="KW-0472">Membrane</keyword>
<dbReference type="GO" id="GO:0005886">
    <property type="term" value="C:plasma membrane"/>
    <property type="evidence" value="ECO:0007669"/>
    <property type="project" value="UniProtKB-SubCell"/>
</dbReference>
<keyword evidence="3 13" id="KW-0813">Transport</keyword>
<keyword evidence="5 13" id="KW-0812">Transmembrane</keyword>
<evidence type="ECO:0000256" key="3">
    <source>
        <dbReference type="ARBA" id="ARBA00022448"/>
    </source>
</evidence>
<evidence type="ECO:0000256" key="4">
    <source>
        <dbReference type="ARBA" id="ARBA00022475"/>
    </source>
</evidence>
<accession>A0A8J9Z2M6</accession>
<evidence type="ECO:0000259" key="16">
    <source>
        <dbReference type="Pfam" id="PF02932"/>
    </source>
</evidence>
<dbReference type="Pfam" id="PF02932">
    <property type="entry name" value="Neur_chan_memb"/>
    <property type="match status" value="1"/>
</dbReference>
<dbReference type="InterPro" id="IPR006202">
    <property type="entry name" value="Neur_chan_lig-bd"/>
</dbReference>
<reference evidence="17" key="1">
    <citation type="submission" date="2022-01" db="EMBL/GenBank/DDBJ databases">
        <authorList>
            <person name="Braso-Vives M."/>
        </authorList>
    </citation>
    <scope>NUCLEOTIDE SEQUENCE</scope>
</reference>
<evidence type="ECO:0000256" key="8">
    <source>
        <dbReference type="ARBA" id="ARBA00023065"/>
    </source>
</evidence>
<dbReference type="PROSITE" id="PS00236">
    <property type="entry name" value="NEUROTR_ION_CHANNEL"/>
    <property type="match status" value="1"/>
</dbReference>
<gene>
    <name evidence="17" type="primary">GABRB1</name>
    <name evidence="17" type="ORF">BLAG_LOCUS8521</name>
</gene>
<organism evidence="17 18">
    <name type="scientific">Branchiostoma lanceolatum</name>
    <name type="common">Common lancelet</name>
    <name type="synonym">Amphioxus lanceolatum</name>
    <dbReference type="NCBI Taxonomy" id="7740"/>
    <lineage>
        <taxon>Eukaryota</taxon>
        <taxon>Metazoa</taxon>
        <taxon>Chordata</taxon>
        <taxon>Cephalochordata</taxon>
        <taxon>Leptocardii</taxon>
        <taxon>Amphioxiformes</taxon>
        <taxon>Branchiostomatidae</taxon>
        <taxon>Branchiostoma</taxon>
    </lineage>
</organism>
<dbReference type="InterPro" id="IPR036719">
    <property type="entry name" value="Neuro-gated_channel_TM_sf"/>
</dbReference>
<feature type="signal peptide" evidence="13">
    <location>
        <begin position="1"/>
        <end position="19"/>
    </location>
</feature>
<feature type="compositionally biased region" description="Basic and acidic residues" evidence="14">
    <location>
        <begin position="555"/>
        <end position="567"/>
    </location>
</feature>
<dbReference type="InterPro" id="IPR038050">
    <property type="entry name" value="Neuro_actylchol_rec"/>
</dbReference>
<dbReference type="PANTHER" id="PTHR18945">
    <property type="entry name" value="NEUROTRANSMITTER GATED ION CHANNEL"/>
    <property type="match status" value="1"/>
</dbReference>
<feature type="transmembrane region" description="Helical" evidence="13">
    <location>
        <begin position="305"/>
        <end position="324"/>
    </location>
</feature>
<keyword evidence="6 13" id="KW-0732">Signal</keyword>
<dbReference type="PRINTS" id="PR00252">
    <property type="entry name" value="NRIONCHANNEL"/>
</dbReference>
<dbReference type="SMR" id="A0A8J9Z2M6"/>
<evidence type="ECO:0000256" key="7">
    <source>
        <dbReference type="ARBA" id="ARBA00022989"/>
    </source>
</evidence>
<comment type="similarity">
    <text evidence="13">Belongs to the ligand-gated ion channel (TC 1.A.9) family.</text>
</comment>
<evidence type="ECO:0000256" key="1">
    <source>
        <dbReference type="ARBA" id="ARBA00004141"/>
    </source>
</evidence>